<evidence type="ECO:0000256" key="1">
    <source>
        <dbReference type="ARBA" id="ARBA00001933"/>
    </source>
</evidence>
<dbReference type="InterPro" id="IPR015424">
    <property type="entry name" value="PyrdxlP-dep_Trfase"/>
</dbReference>
<dbReference type="Proteomes" id="UP000663872">
    <property type="component" value="Unassembled WGS sequence"/>
</dbReference>
<feature type="compositionally biased region" description="Low complexity" evidence="7">
    <location>
        <begin position="53"/>
        <end position="84"/>
    </location>
</feature>
<evidence type="ECO:0000313" key="9">
    <source>
        <dbReference type="Proteomes" id="UP000663872"/>
    </source>
</evidence>
<evidence type="ECO:0000256" key="3">
    <source>
        <dbReference type="ARBA" id="ARBA00022793"/>
    </source>
</evidence>
<dbReference type="InterPro" id="IPR002129">
    <property type="entry name" value="PyrdxlP-dep_de-COase"/>
</dbReference>
<comment type="cofactor">
    <cofactor evidence="1 6">
        <name>pyridoxal 5'-phosphate</name>
        <dbReference type="ChEBI" id="CHEBI:597326"/>
    </cofactor>
</comment>
<comment type="similarity">
    <text evidence="2">Belongs to the group II decarboxylase family.</text>
</comment>
<proteinExistence type="inferred from homology"/>
<dbReference type="GO" id="GO:0030170">
    <property type="term" value="F:pyridoxal phosphate binding"/>
    <property type="evidence" value="ECO:0007669"/>
    <property type="project" value="InterPro"/>
</dbReference>
<evidence type="ECO:0008006" key="10">
    <source>
        <dbReference type="Google" id="ProtNLM"/>
    </source>
</evidence>
<gene>
    <name evidence="8" type="ORF">GRG538_LOCUS22768</name>
</gene>
<dbReference type="GO" id="GO:0016831">
    <property type="term" value="F:carboxy-lyase activity"/>
    <property type="evidence" value="ECO:0007669"/>
    <property type="project" value="UniProtKB-KW"/>
</dbReference>
<dbReference type="InterPro" id="IPR015422">
    <property type="entry name" value="PyrdxlP-dep_Trfase_small"/>
</dbReference>
<dbReference type="SUPFAM" id="SSF53383">
    <property type="entry name" value="PLP-dependent transferases"/>
    <property type="match status" value="2"/>
</dbReference>
<dbReference type="InterPro" id="IPR010977">
    <property type="entry name" value="Aromatic_deC"/>
</dbReference>
<reference evidence="8" key="1">
    <citation type="submission" date="2021-02" db="EMBL/GenBank/DDBJ databases">
        <authorList>
            <person name="Nowell W R."/>
        </authorList>
    </citation>
    <scope>NUCLEOTIDE SEQUENCE</scope>
</reference>
<dbReference type="InterPro" id="IPR015421">
    <property type="entry name" value="PyrdxlP-dep_Trfase_major"/>
</dbReference>
<dbReference type="GO" id="GO:0019752">
    <property type="term" value="P:carboxylic acid metabolic process"/>
    <property type="evidence" value="ECO:0007669"/>
    <property type="project" value="InterPro"/>
</dbReference>
<dbReference type="EMBL" id="CAJNYT010003820">
    <property type="protein sequence ID" value="CAF3602739.1"/>
    <property type="molecule type" value="Genomic_DNA"/>
</dbReference>
<organism evidence="8 9">
    <name type="scientific">Rotaria socialis</name>
    <dbReference type="NCBI Taxonomy" id="392032"/>
    <lineage>
        <taxon>Eukaryota</taxon>
        <taxon>Metazoa</taxon>
        <taxon>Spiralia</taxon>
        <taxon>Gnathifera</taxon>
        <taxon>Rotifera</taxon>
        <taxon>Eurotatoria</taxon>
        <taxon>Bdelloidea</taxon>
        <taxon>Philodinida</taxon>
        <taxon>Philodinidae</taxon>
        <taxon>Rotaria</taxon>
    </lineage>
</organism>
<feature type="compositionally biased region" description="Basic and acidic residues" evidence="7">
    <location>
        <begin position="97"/>
        <end position="109"/>
    </location>
</feature>
<dbReference type="Pfam" id="PF00282">
    <property type="entry name" value="Pyridoxal_deC"/>
    <property type="match status" value="3"/>
</dbReference>
<comment type="caution">
    <text evidence="8">The sequence shown here is derived from an EMBL/GenBank/DDBJ whole genome shotgun (WGS) entry which is preliminary data.</text>
</comment>
<evidence type="ECO:0000256" key="5">
    <source>
        <dbReference type="ARBA" id="ARBA00023239"/>
    </source>
</evidence>
<dbReference type="PRINTS" id="PR00800">
    <property type="entry name" value="YHDCRBOXLASE"/>
</dbReference>
<accession>A0A818N965</accession>
<dbReference type="InterPro" id="IPR021115">
    <property type="entry name" value="Pyridoxal-P_BS"/>
</dbReference>
<dbReference type="GO" id="GO:0006520">
    <property type="term" value="P:amino acid metabolic process"/>
    <property type="evidence" value="ECO:0007669"/>
    <property type="project" value="InterPro"/>
</dbReference>
<evidence type="ECO:0000256" key="6">
    <source>
        <dbReference type="PIRSR" id="PIRSR602129-50"/>
    </source>
</evidence>
<dbReference type="PROSITE" id="PS00392">
    <property type="entry name" value="DDC_GAD_HDC_YDC"/>
    <property type="match status" value="1"/>
</dbReference>
<dbReference type="PANTHER" id="PTHR11999:SF70">
    <property type="entry name" value="MIP05841P"/>
    <property type="match status" value="1"/>
</dbReference>
<keyword evidence="5" id="KW-0456">Lyase</keyword>
<feature type="region of interest" description="Disordered" evidence="7">
    <location>
        <begin position="271"/>
        <end position="315"/>
    </location>
</feature>
<dbReference type="GO" id="GO:0005737">
    <property type="term" value="C:cytoplasm"/>
    <property type="evidence" value="ECO:0007669"/>
    <property type="project" value="TreeGrafter"/>
</dbReference>
<keyword evidence="4 6" id="KW-0663">Pyridoxal phosphate</keyword>
<feature type="compositionally biased region" description="Basic and acidic residues" evidence="7">
    <location>
        <begin position="814"/>
        <end position="831"/>
    </location>
</feature>
<protein>
    <recommendedName>
        <fullName evidence="10">Tyrosine decarboxylase</fullName>
    </recommendedName>
</protein>
<dbReference type="PANTHER" id="PTHR11999">
    <property type="entry name" value="GROUP II PYRIDOXAL-5-PHOSPHATE DECARBOXYLASE"/>
    <property type="match status" value="1"/>
</dbReference>
<evidence type="ECO:0000313" key="8">
    <source>
        <dbReference type="EMBL" id="CAF3602739.1"/>
    </source>
</evidence>
<feature type="compositionally biased region" description="Polar residues" evidence="7">
    <location>
        <begin position="795"/>
        <end position="806"/>
    </location>
</feature>
<name>A0A818N965_9BILA</name>
<feature type="region of interest" description="Disordered" evidence="7">
    <location>
        <begin position="690"/>
        <end position="731"/>
    </location>
</feature>
<feature type="region of interest" description="Disordered" evidence="7">
    <location>
        <begin position="795"/>
        <end position="832"/>
    </location>
</feature>
<evidence type="ECO:0000256" key="4">
    <source>
        <dbReference type="ARBA" id="ARBA00022898"/>
    </source>
</evidence>
<dbReference type="Gene3D" id="1.20.1340.10">
    <property type="entry name" value="dopa decarboxylase, N-terminal domain"/>
    <property type="match status" value="1"/>
</dbReference>
<sequence length="852" mass="95861">MDKSFATLYNKLTNLLHSNPSTSSNQSSIPELGSSLPLSKFFDRLVPSPPPSSSSSAAAAAITTTSPSIGQRRVSSRVSRQISIKTNENRNLIPNDLSKHQNKTEDHSNVLQPELERKSAPLHHEPAVSVPGMDDEEFRRRGKEMIDYIADYLKHTSERRVTPEVEPGYLRPMLPKNAPEKSETWDNIMADVERAIMPGITHWQHPRFHAYFPAGNSYPSILGEMLSAGLGIVGFSWAASPACTELETIMLDWIGRMMALPVDFLPFDPVRDNRDSDDDDDDDEEESCSESDVEIKENNSHDSVMNGETHRASKRSRHIGGGVLLGSASECILVAMLAARTKKITSKRLVDPLMEDGQILARLVCYTSKLAHSCVEKAGLIAMVRVRQLAVDEHFSLRGKTLEECIRADKEKGLIPFLVSGTLGTTSCCSYDNLEEIGEICRRETLWFHVDGAYAGSALICEEYRYIMKGLHYADSFNTNPNKWLLINFDCSCFWVRDKFALINAMSVDPLYLQHKHAQKAVDYRHWGVALSRRFRSLKLWFTIRSYGIDGLPLSFSNWGVALSRRFRSLKLWFTIRSYGIDGLRYYIREHCRLAKVFALLISADSRFEIIGDVTLGLVCFRLKGSNKLSQKLLLSLNDSGLIHMVPSMVNDIYIIRFAVCAKYANDDDMHIAFNTIQEHADDVLVEYRAQRSGRQSSSNDSLDLATKPTATINNNEHDETVSDEPANAPALPEVTATPTIYPTTKVRANTITTIAPQHRVTFEKPTTSLLKDKRARPMFVRMVSDAKLYYPKRTTSQLSRQTSLVTPRARKRIQSDSGHHTTRSSSERYLSHTVSILETVNSDEGELDDKQ</sequence>
<feature type="compositionally biased region" description="Polar residues" evidence="7">
    <location>
        <begin position="693"/>
        <end position="702"/>
    </location>
</feature>
<dbReference type="AlphaFoldDB" id="A0A818N965"/>
<evidence type="ECO:0000256" key="2">
    <source>
        <dbReference type="ARBA" id="ARBA00009533"/>
    </source>
</evidence>
<dbReference type="CDD" id="cd06450">
    <property type="entry name" value="DOPA_deC_like"/>
    <property type="match status" value="1"/>
</dbReference>
<dbReference type="Gene3D" id="3.90.1150.10">
    <property type="entry name" value="Aspartate Aminotransferase, domain 1"/>
    <property type="match status" value="1"/>
</dbReference>
<dbReference type="FunFam" id="1.20.1340.10:FF:000001">
    <property type="entry name" value="Histidine decarboxylase"/>
    <property type="match status" value="1"/>
</dbReference>
<dbReference type="Gene3D" id="3.40.640.10">
    <property type="entry name" value="Type I PLP-dependent aspartate aminotransferase-like (Major domain)"/>
    <property type="match status" value="2"/>
</dbReference>
<feature type="modified residue" description="N6-(pyridoxal phosphate)lysine" evidence="6">
    <location>
        <position position="483"/>
    </location>
</feature>
<keyword evidence="3" id="KW-0210">Decarboxylase</keyword>
<evidence type="ECO:0000256" key="7">
    <source>
        <dbReference type="SAM" id="MobiDB-lite"/>
    </source>
</evidence>
<feature type="region of interest" description="Disordered" evidence="7">
    <location>
        <begin position="43"/>
        <end position="109"/>
    </location>
</feature>
<feature type="compositionally biased region" description="Acidic residues" evidence="7">
    <location>
        <begin position="275"/>
        <end position="292"/>
    </location>
</feature>